<dbReference type="Pfam" id="PF00117">
    <property type="entry name" value="GATase"/>
    <property type="match status" value="1"/>
</dbReference>
<sequence>METPLKIAVLLNGFASPNTPAIKHSYELAISSASSFISDITPPTITFYDPIVEQIYPDSARFDLIVLSGGTADPMGDDVWVRKLQKYLQTTVQEFPKQKIVGICWGHQTISVSFGGIVGSMEGAAEVGVTSIFLTAEGKKMFPFASDGAVRLHEFHAREIRTPAKGFIALAEGNQSFLSASNTILTFQGHPEVNEDMARKMLARPSAYMGIDEKRKIDLLAKSGMDHDGVKVWARILEWVRE</sequence>
<dbReference type="CDD" id="cd01741">
    <property type="entry name" value="GATase1_1"/>
    <property type="match status" value="1"/>
</dbReference>
<accession>A0ABR4CR86</accession>
<dbReference type="Proteomes" id="UP001595075">
    <property type="component" value="Unassembled WGS sequence"/>
</dbReference>
<dbReference type="EMBL" id="JAZHXI010000005">
    <property type="protein sequence ID" value="KAL2071716.1"/>
    <property type="molecule type" value="Genomic_DNA"/>
</dbReference>
<dbReference type="PANTHER" id="PTHR42695">
    <property type="entry name" value="GLUTAMINE AMIDOTRANSFERASE YLR126C-RELATED"/>
    <property type="match status" value="1"/>
</dbReference>
<name>A0ABR4CR86_9HELO</name>
<gene>
    <name evidence="2" type="ORF">VTL71DRAFT_12951</name>
</gene>
<reference evidence="2 3" key="1">
    <citation type="journal article" date="2024" name="Commun. Biol.">
        <title>Comparative genomic analysis of thermophilic fungi reveals convergent evolutionary adaptations and gene losses.</title>
        <authorList>
            <person name="Steindorff A.S."/>
            <person name="Aguilar-Pontes M.V."/>
            <person name="Robinson A.J."/>
            <person name="Andreopoulos B."/>
            <person name="LaButti K."/>
            <person name="Kuo A."/>
            <person name="Mondo S."/>
            <person name="Riley R."/>
            <person name="Otillar R."/>
            <person name="Haridas S."/>
            <person name="Lipzen A."/>
            <person name="Grimwood J."/>
            <person name="Schmutz J."/>
            <person name="Clum A."/>
            <person name="Reid I.D."/>
            <person name="Moisan M.C."/>
            <person name="Butler G."/>
            <person name="Nguyen T.T.M."/>
            <person name="Dewar K."/>
            <person name="Conant G."/>
            <person name="Drula E."/>
            <person name="Henrissat B."/>
            <person name="Hansel C."/>
            <person name="Singer S."/>
            <person name="Hutchinson M.I."/>
            <person name="de Vries R.P."/>
            <person name="Natvig D.O."/>
            <person name="Powell A.J."/>
            <person name="Tsang A."/>
            <person name="Grigoriev I.V."/>
        </authorList>
    </citation>
    <scope>NUCLEOTIDE SEQUENCE [LARGE SCALE GENOMIC DNA]</scope>
    <source>
        <strain evidence="2 3">CBS 494.80</strain>
    </source>
</reference>
<evidence type="ECO:0000313" key="3">
    <source>
        <dbReference type="Proteomes" id="UP001595075"/>
    </source>
</evidence>
<dbReference type="SUPFAM" id="SSF52317">
    <property type="entry name" value="Class I glutamine amidotransferase-like"/>
    <property type="match status" value="1"/>
</dbReference>
<comment type="caution">
    <text evidence="2">The sequence shown here is derived from an EMBL/GenBank/DDBJ whole genome shotgun (WGS) entry which is preliminary data.</text>
</comment>
<dbReference type="Gene3D" id="3.40.50.880">
    <property type="match status" value="1"/>
</dbReference>
<keyword evidence="3" id="KW-1185">Reference proteome</keyword>
<protein>
    <recommendedName>
        <fullName evidence="1">Glutamine amidotransferase domain-containing protein</fullName>
    </recommendedName>
</protein>
<dbReference type="InterPro" id="IPR017926">
    <property type="entry name" value="GATASE"/>
</dbReference>
<dbReference type="InterPro" id="IPR044992">
    <property type="entry name" value="ChyE-like"/>
</dbReference>
<dbReference type="PROSITE" id="PS51273">
    <property type="entry name" value="GATASE_TYPE_1"/>
    <property type="match status" value="1"/>
</dbReference>
<dbReference type="PANTHER" id="PTHR42695:SF5">
    <property type="entry name" value="GLUTAMINE AMIDOTRANSFERASE YLR126C-RELATED"/>
    <property type="match status" value="1"/>
</dbReference>
<evidence type="ECO:0000313" key="2">
    <source>
        <dbReference type="EMBL" id="KAL2071716.1"/>
    </source>
</evidence>
<evidence type="ECO:0000259" key="1">
    <source>
        <dbReference type="Pfam" id="PF00117"/>
    </source>
</evidence>
<dbReference type="InterPro" id="IPR029062">
    <property type="entry name" value="Class_I_gatase-like"/>
</dbReference>
<proteinExistence type="predicted"/>
<feature type="domain" description="Glutamine amidotransferase" evidence="1">
    <location>
        <begin position="53"/>
        <end position="197"/>
    </location>
</feature>
<organism evidence="2 3">
    <name type="scientific">Oculimacula yallundae</name>
    <dbReference type="NCBI Taxonomy" id="86028"/>
    <lineage>
        <taxon>Eukaryota</taxon>
        <taxon>Fungi</taxon>
        <taxon>Dikarya</taxon>
        <taxon>Ascomycota</taxon>
        <taxon>Pezizomycotina</taxon>
        <taxon>Leotiomycetes</taxon>
        <taxon>Helotiales</taxon>
        <taxon>Ploettnerulaceae</taxon>
        <taxon>Oculimacula</taxon>
    </lineage>
</organism>